<evidence type="ECO:0000313" key="5">
    <source>
        <dbReference type="EMBL" id="KAK2967424.1"/>
    </source>
</evidence>
<dbReference type="PANTHER" id="PTHR47926">
    <property type="entry name" value="PENTATRICOPEPTIDE REPEAT-CONTAINING PROTEIN"/>
    <property type="match status" value="1"/>
</dbReference>
<gene>
    <name evidence="5" type="ORF">RJ640_022356</name>
</gene>
<evidence type="ECO:0000313" key="6">
    <source>
        <dbReference type="Proteomes" id="UP001187471"/>
    </source>
</evidence>
<comment type="similarity">
    <text evidence="1">Belongs to the PPR family. PCMP-H subfamily.</text>
</comment>
<sequence>MPERDMVSWNAMISGCVACCEYEKALLFFREMREESFEANSVTVVALLLACGELLDLRTGKEVHGYCLRNGLLYLDPHVGTALLGFYLRFDVRIACAVFETMGLRNAVSWNAMITGYLDVGKCKKALELFSQMLIDGIRCDNVTILLVIQACAEFGSPKLGMQVHQMAIKLDFCKDFTRGVALWNSMMYAYVESGFIEDAMSLFAEMRFEGIKADEGTIAIISHVCEDLPNGLLNCRSLHGYGIKSGLERNKHLGNALLNVYAAQSCVKDAKKVFHEIGDADVISWNTLILALAHSYESKGQACEIFGKMRESDTKPNSHTIISVLAACEAEAFLNIGRSFHGYVIKHNLEIDPSLNSALTEMYMNCGDEATGRNLFERYGDKDLISWNSLISNYIRNDKAHEALLFFQQMISEMEPNPVTVINVLSSCTHLANLPQGLCLHAYTVRREFSMGFELSLAHSLIPIYAHCGLIEKGLQLFTISMVQEFYVTPDLVHYACVADLLSHGGSLGEAMKFIEAVLEEKGLKKPPGKSWIVMRGDIHCFKAGDKSHAQSGASYAKLRSLMSSVKEGGYIPDLRWVLHDEEDEEKMKRLFSHSEKLAIAYGLINVSSGAPISITKNLRICGDCHEFSKHVSKLVQREIVLRDGSRFHRFVNGVCSCKDYW</sequence>
<feature type="repeat" description="PPR" evidence="3">
    <location>
        <begin position="5"/>
        <end position="39"/>
    </location>
</feature>
<keyword evidence="2" id="KW-0677">Repeat</keyword>
<evidence type="ECO:0000259" key="4">
    <source>
        <dbReference type="Pfam" id="PF14432"/>
    </source>
</evidence>
<name>A0AA88U150_9ASTE</name>
<dbReference type="InterPro" id="IPR002885">
    <property type="entry name" value="PPR_rpt"/>
</dbReference>
<dbReference type="GO" id="GO:0008270">
    <property type="term" value="F:zinc ion binding"/>
    <property type="evidence" value="ECO:0007669"/>
    <property type="project" value="InterPro"/>
</dbReference>
<comment type="caution">
    <text evidence="5">The sequence shown here is derived from an EMBL/GenBank/DDBJ whole genome shotgun (WGS) entry which is preliminary data.</text>
</comment>
<dbReference type="GO" id="GO:0009451">
    <property type="term" value="P:RNA modification"/>
    <property type="evidence" value="ECO:0007669"/>
    <property type="project" value="InterPro"/>
</dbReference>
<proteinExistence type="inferred from homology"/>
<feature type="repeat" description="PPR" evidence="3">
    <location>
        <begin position="384"/>
        <end position="414"/>
    </location>
</feature>
<dbReference type="Pfam" id="PF01535">
    <property type="entry name" value="PPR"/>
    <property type="match status" value="2"/>
</dbReference>
<feature type="repeat" description="PPR" evidence="3">
    <location>
        <begin position="106"/>
        <end position="140"/>
    </location>
</feature>
<dbReference type="Gene3D" id="1.25.40.10">
    <property type="entry name" value="Tetratricopeptide repeat domain"/>
    <property type="match status" value="5"/>
</dbReference>
<protein>
    <recommendedName>
        <fullName evidence="4">DYW domain-containing protein</fullName>
    </recommendedName>
</protein>
<organism evidence="5 6">
    <name type="scientific">Escallonia rubra</name>
    <dbReference type="NCBI Taxonomy" id="112253"/>
    <lineage>
        <taxon>Eukaryota</taxon>
        <taxon>Viridiplantae</taxon>
        <taxon>Streptophyta</taxon>
        <taxon>Embryophyta</taxon>
        <taxon>Tracheophyta</taxon>
        <taxon>Spermatophyta</taxon>
        <taxon>Magnoliopsida</taxon>
        <taxon>eudicotyledons</taxon>
        <taxon>Gunneridae</taxon>
        <taxon>Pentapetalae</taxon>
        <taxon>asterids</taxon>
        <taxon>campanulids</taxon>
        <taxon>Escalloniales</taxon>
        <taxon>Escalloniaceae</taxon>
        <taxon>Escallonia</taxon>
    </lineage>
</organism>
<dbReference type="Proteomes" id="UP001187471">
    <property type="component" value="Unassembled WGS sequence"/>
</dbReference>
<dbReference type="Pfam" id="PF13041">
    <property type="entry name" value="PPR_2"/>
    <property type="match status" value="2"/>
</dbReference>
<evidence type="ECO:0000256" key="1">
    <source>
        <dbReference type="ARBA" id="ARBA00006643"/>
    </source>
</evidence>
<dbReference type="InterPro" id="IPR011990">
    <property type="entry name" value="TPR-like_helical_dom_sf"/>
</dbReference>
<feature type="repeat" description="PPR" evidence="3">
    <location>
        <begin position="180"/>
        <end position="214"/>
    </location>
</feature>
<evidence type="ECO:0000256" key="2">
    <source>
        <dbReference type="ARBA" id="ARBA00022737"/>
    </source>
</evidence>
<reference evidence="5" key="1">
    <citation type="submission" date="2022-12" db="EMBL/GenBank/DDBJ databases">
        <title>Draft genome assemblies for two species of Escallonia (Escalloniales).</title>
        <authorList>
            <person name="Chanderbali A."/>
            <person name="Dervinis C."/>
            <person name="Anghel I."/>
            <person name="Soltis D."/>
            <person name="Soltis P."/>
            <person name="Zapata F."/>
        </authorList>
    </citation>
    <scope>NUCLEOTIDE SEQUENCE</scope>
    <source>
        <strain evidence="5">UCBG92.1500</strain>
        <tissue evidence="5">Leaf</tissue>
    </source>
</reference>
<dbReference type="PROSITE" id="PS51375">
    <property type="entry name" value="PPR"/>
    <property type="match status" value="5"/>
</dbReference>
<dbReference type="AlphaFoldDB" id="A0AA88U150"/>
<accession>A0AA88U150</accession>
<dbReference type="Pfam" id="PF14432">
    <property type="entry name" value="DYW_deaminase"/>
    <property type="match status" value="1"/>
</dbReference>
<feature type="domain" description="DYW" evidence="4">
    <location>
        <begin position="571"/>
        <end position="663"/>
    </location>
</feature>
<dbReference type="GO" id="GO:0003723">
    <property type="term" value="F:RNA binding"/>
    <property type="evidence" value="ECO:0007669"/>
    <property type="project" value="InterPro"/>
</dbReference>
<dbReference type="InterPro" id="IPR032867">
    <property type="entry name" value="DYW_dom"/>
</dbReference>
<dbReference type="EMBL" id="JAVXUO010003019">
    <property type="protein sequence ID" value="KAK2967424.1"/>
    <property type="molecule type" value="Genomic_DNA"/>
</dbReference>
<dbReference type="PROSITE" id="PS51257">
    <property type="entry name" value="PROKAR_LIPOPROTEIN"/>
    <property type="match status" value="1"/>
</dbReference>
<keyword evidence="6" id="KW-1185">Reference proteome</keyword>
<dbReference type="NCBIfam" id="TIGR00756">
    <property type="entry name" value="PPR"/>
    <property type="match status" value="4"/>
</dbReference>
<dbReference type="InterPro" id="IPR046960">
    <property type="entry name" value="PPR_At4g14850-like_plant"/>
</dbReference>
<feature type="repeat" description="PPR" evidence="3">
    <location>
        <begin position="282"/>
        <end position="317"/>
    </location>
</feature>
<evidence type="ECO:0000256" key="3">
    <source>
        <dbReference type="PROSITE-ProRule" id="PRU00708"/>
    </source>
</evidence>